<dbReference type="Gene3D" id="3.10.450.50">
    <property type="match status" value="1"/>
</dbReference>
<accession>A0ABU2A9M7</accession>
<organism evidence="3 4">
    <name type="scientific">Roseateles asaccharophilus</name>
    <dbReference type="NCBI Taxonomy" id="582607"/>
    <lineage>
        <taxon>Bacteria</taxon>
        <taxon>Pseudomonadati</taxon>
        <taxon>Pseudomonadota</taxon>
        <taxon>Betaproteobacteria</taxon>
        <taxon>Burkholderiales</taxon>
        <taxon>Sphaerotilaceae</taxon>
        <taxon>Roseateles</taxon>
    </lineage>
</organism>
<keyword evidence="1" id="KW-0732">Signal</keyword>
<dbReference type="PROSITE" id="PS51257">
    <property type="entry name" value="PROKAR_LIPOPROTEIN"/>
    <property type="match status" value="1"/>
</dbReference>
<dbReference type="SUPFAM" id="SSF54427">
    <property type="entry name" value="NTF2-like"/>
    <property type="match status" value="1"/>
</dbReference>
<dbReference type="RefSeq" id="WP_310328629.1">
    <property type="nucleotide sequence ID" value="NZ_JAVDXV010000004.1"/>
</dbReference>
<feature type="chain" id="PRO_5046392606" evidence="1">
    <location>
        <begin position="28"/>
        <end position="169"/>
    </location>
</feature>
<protein>
    <submittedName>
        <fullName evidence="3">Uncharacterized protein (TIGR02246 family)</fullName>
    </submittedName>
</protein>
<name>A0ABU2A9M7_9BURK</name>
<dbReference type="Pfam" id="PF14534">
    <property type="entry name" value="DUF4440"/>
    <property type="match status" value="1"/>
</dbReference>
<feature type="signal peptide" evidence="1">
    <location>
        <begin position="1"/>
        <end position="27"/>
    </location>
</feature>
<evidence type="ECO:0000259" key="2">
    <source>
        <dbReference type="Pfam" id="PF14534"/>
    </source>
</evidence>
<dbReference type="InterPro" id="IPR032710">
    <property type="entry name" value="NTF2-like_dom_sf"/>
</dbReference>
<gene>
    <name evidence="3" type="ORF">J2X21_002311</name>
</gene>
<evidence type="ECO:0000313" key="4">
    <source>
        <dbReference type="Proteomes" id="UP001180825"/>
    </source>
</evidence>
<dbReference type="Proteomes" id="UP001180825">
    <property type="component" value="Unassembled WGS sequence"/>
</dbReference>
<feature type="domain" description="DUF4440" evidence="2">
    <location>
        <begin position="52"/>
        <end position="160"/>
    </location>
</feature>
<dbReference type="EMBL" id="JAVDXV010000004">
    <property type="protein sequence ID" value="MDR7333177.1"/>
    <property type="molecule type" value="Genomic_DNA"/>
</dbReference>
<evidence type="ECO:0000256" key="1">
    <source>
        <dbReference type="SAM" id="SignalP"/>
    </source>
</evidence>
<keyword evidence="4" id="KW-1185">Reference proteome</keyword>
<reference evidence="3 4" key="1">
    <citation type="submission" date="2023-07" db="EMBL/GenBank/DDBJ databases">
        <title>Sorghum-associated microbial communities from plants grown in Nebraska, USA.</title>
        <authorList>
            <person name="Schachtman D."/>
        </authorList>
    </citation>
    <scope>NUCLEOTIDE SEQUENCE [LARGE SCALE GENOMIC DNA]</scope>
    <source>
        <strain evidence="3 4">BE316</strain>
    </source>
</reference>
<comment type="caution">
    <text evidence="3">The sequence shown here is derived from an EMBL/GenBank/DDBJ whole genome shotgun (WGS) entry which is preliminary data.</text>
</comment>
<proteinExistence type="predicted"/>
<sequence length="169" mass="19054">MKIINKARRPAAALACLLLLLAGSGCSMRPRLHVSAPLRCDDPASSCVNELMKALEDWQEAYNSRDPQRLRPLYAPGALITDDEYSAVPLSGESLPLYFDQMAERATARMRWRIGNVQLFGETAVRSGEYEFSEQVGGQTQARAARYSFVYQRFDGRWLIILQHTTLKL</sequence>
<dbReference type="InterPro" id="IPR027843">
    <property type="entry name" value="DUF4440"/>
</dbReference>
<evidence type="ECO:0000313" key="3">
    <source>
        <dbReference type="EMBL" id="MDR7333177.1"/>
    </source>
</evidence>